<dbReference type="InterPro" id="IPR003587">
    <property type="entry name" value="Hint_dom_N"/>
</dbReference>
<reference evidence="4 5" key="1">
    <citation type="submission" date="2020-08" db="EMBL/GenBank/DDBJ databases">
        <title>Sequencing the genomes of 1000 actinobacteria strains.</title>
        <authorList>
            <person name="Klenk H.-P."/>
        </authorList>
    </citation>
    <scope>NUCLEOTIDE SEQUENCE [LARGE SCALE GENOMIC DNA]</scope>
    <source>
        <strain evidence="4 5">DSM 41827</strain>
    </source>
</reference>
<dbReference type="Pfam" id="PF07591">
    <property type="entry name" value="PT-HINT"/>
    <property type="match status" value="1"/>
</dbReference>
<dbReference type="SMART" id="SM00306">
    <property type="entry name" value="HintN"/>
    <property type="match status" value="1"/>
</dbReference>
<feature type="compositionally biased region" description="Low complexity" evidence="1">
    <location>
        <begin position="2141"/>
        <end position="2150"/>
    </location>
</feature>
<comment type="caution">
    <text evidence="4">The sequence shown here is derived from an EMBL/GenBank/DDBJ whole genome shotgun (WGS) entry which is preliminary data.</text>
</comment>
<dbReference type="Gene3D" id="2.170.16.10">
    <property type="entry name" value="Hedgehog/Intein (Hint) domain"/>
    <property type="match status" value="1"/>
</dbReference>
<dbReference type="InterPro" id="IPR031325">
    <property type="entry name" value="RHS_repeat"/>
</dbReference>
<feature type="compositionally biased region" description="Gly residues" evidence="1">
    <location>
        <begin position="2115"/>
        <end position="2140"/>
    </location>
</feature>
<feature type="region of interest" description="Disordered" evidence="1">
    <location>
        <begin position="1770"/>
        <end position="1789"/>
    </location>
</feature>
<dbReference type="Gene3D" id="2.80.10.50">
    <property type="match status" value="2"/>
</dbReference>
<feature type="compositionally biased region" description="Basic and acidic residues" evidence="1">
    <location>
        <begin position="2349"/>
        <end position="2362"/>
    </location>
</feature>
<feature type="domain" description="Ricin B lectin" evidence="3">
    <location>
        <begin position="1773"/>
        <end position="1898"/>
    </location>
</feature>
<name>A0A7W3NVL4_STRMR</name>
<feature type="domain" description="Hint" evidence="2">
    <location>
        <begin position="2324"/>
        <end position="2427"/>
    </location>
</feature>
<sequence length="2608" mass="271257">MRWFATVRRRIWGRGLTVATATAAVYTLIVSAAVAQGVPEYHYDGKLWSAGPTYKTPSVGGHPLAGRTPATPKTTKPLRTYRPARPAWPSAGTSTIALTQSAKSSATTSTPQHQTADGPATSPVRAGKLPVWVAPAKQAAKKRGAAPSTPAAVRVQLASHAQAQAAGVDGMLLGLARADGAASSGRVAVTLDYSALDKAYGGGFASRLHLVSVPGCILTAPQKPSCRVRTPLASTNNPVARKLTATLNLPRPTTSGAAGASAHAGGTAGSASVAPMTAVEAISGASGSQGDYTATSLNPSGSWSANGTGAFTYSYPVAVPPSLGGAAPSVAFSYDSQSEDGETSARNSQSSWIGDGWSYSPGFIERSYKPCKQDGISDSADLCWGGWLATLSLGGHSGTLVRDESGNPDTPTANQTWHLQGDDGTKIEELGGADNGLWNGEYFKVTTTDGTAYYFGLNHAPGTTSDAATNSAWGEPVYSPKSGDPCYDSGQGKDSQCTMGYRFNLDFVVDPHTNVQRYTYATETNHYDRGGGQVAASGGSGTLTKYVRGGYLTEIDYGYQLTDETAGSKPGARVLFKTAQRCQTSSTFTDCSYANLNDKTATNWPDVPYDLNCASTDTTSGTGSNVCLTTAPSFWSTDRLDSVVTQVNVGGTLTDVDTYQLTQTYSDAGGTVDPVTGQSGKDAADEGELQSVMWLSSIQHTGDDTTGGGSTSPITLPKVTFLGTEIDNRVDGGNEPALFHPRMSSVTTETGESIAVTYSDPDCSRLNHTMPSAPDADTMSCYNVYWTIPGGVTPVSDWFNKTRVKTVTVSDGTGTGSPAQVSNYTYSGPAWHRDDSELTDDTYRTWDQFRGYRTVTVTTGAGSDPITQKTTTYLQGMDGDVRADGSKRSVGVTDSVGDTVTDSDWLSGTPLEADTYTQAGGSVVAKQIDLPQTFTTTATHNAGSSLPAVVARMIKTSQQRTYGLLADGSWREAETDTSYNGDALPTTVDAKGDVSVASQEKCATTSYATPPSGNPMMLSYPDEVLTVAGPCSTTPGTSTTVSDKRMFYDGDGTVTNVGTFGHLGTTGDLTATQIITGYSSGAPTYRTTQATAYDIYGRAIQVQDADSNTTKTAFTPTTGQLPTQLVTTNPRTWTTTSVMDPLRGLTMTSTDPNGRTTTIDYDALGRRTAMWLPGRPTSQSASRTFTYAVNDTAPTTITTNTLRDDSNYSTAIDIYDGMLQLRQTQSTTANNQAGRLISDTFYDSHGWARKTNSTYYESSTSPTNTMWVADDNQVPSQQVTVHDGLGRTTATQLWSKGAQRWQSTTAYPGVDRTDTTPPSGGTATSSFTNALGQTTATWMYDDTATPTGKASDAVVTGYTYTPAGQVATMSDNAGNKWTYSYDLLGQETKQTDPDTGTTTFDKYDDLGNLLQATDARGQILSYAYDTLDRKTAEYSGAWSATPDPSNELASFNYDTLAKGYPTSATRYVGGAGGDAYTQAVTGYTTDYQPTGGSTTIPTSTGFPSNSTGTNSNTYTVKYHYTPIMGLLSEADYGADGGLPAETLGYGYDLQGLLDGFGGNGTYLDTTDYTPLGQVKDTRWGLYGEQVEPTFSYDDTTGRVTQSQVNLQTSATSALDVTDYRYNQAGDVTAVSDTQSGGTTDTQCFTYDHLNRLTTAWTDTAGLTSAGVGSTGACTTSTPSASTTGGPAPYWQSYTYNALGDRTQQVQHDTAGNTANDITQTATYPGSGTTPATLANAATKITTTGPAGTATMTPAYNGAGDTTGRTVTTAGPLVSGQTRSGTKLCADDSSSGTTDGNKIDLYTCNGSTAQQWTIDTDGTVRVLGKCLDASGGGTTNGTKIDLYTCNKSAEQQWKAGANGSLVNPASGKCLDDPSASTTNGTQLQIWTCNGTPAQRWTNATMGTVLPGAAQALGYDAEGRTASVTTPSGGKNQTTSYLYDAGGSLLLQTTPTSKILYLFGGAEQLTLSTSGGTVTGQRYYPGPDGITEVRSSAGTLTYEVSNAQGTATESLAASNLAVTRRYFDPYGNPRGPQPTTWTDNHGYLGKPADPTTGLNLLGARDYDPVQGRFLTADPLMEAGDPNQMSGYSYAADNPSTGSDPTGLHLACGDGDDPPCPSGGGASIGGMGGSSTTGGGGGGGGGTTTSSGGTAAAPSAGPACNVASKFGCDVVDAQQMADNGPPTSGTLRDFIAGALDEFVHQLEQLNPGWAMGNVPHDVANGMAPGIAGPPRYVEPRHVVAHTVHAHTNTDAYKGGEATTVLLEFAASGGDDAPEAAVSAVADAGDAQDGLAAAAEVKNVVSQTTGEATATAATPSEPATGASGTGEGPCSFSPSTRVLLAQGKTKAIAAVRPGDKVEAADPDTGRHRGPRTVQHVWINHDHDLLDVTIRTKGDHTATLHTTANHPFWDDTTHRWVPAGKLHHGDALKTSSNGHAYIVASHATPGTAKRWNLAVRQLHTYYVVAGGVSILVHNSNGPDSCPVLGAARAAADTASTITPGKARPAVAEALQLPGGQIYSSPSIRGVAPELHSDVQAILDDIPEGERGVGHGRCGLAVCVSDALSDGFNPTGSRAAAVIVRSSTDNPMHGMPVGPCDSCVALEDAFDIRFEGIG</sequence>
<organism evidence="4 5">
    <name type="scientific">Streptomyces murinus</name>
    <dbReference type="NCBI Taxonomy" id="33900"/>
    <lineage>
        <taxon>Bacteria</taxon>
        <taxon>Bacillati</taxon>
        <taxon>Actinomycetota</taxon>
        <taxon>Actinomycetes</taxon>
        <taxon>Kitasatosporales</taxon>
        <taxon>Streptomycetaceae</taxon>
        <taxon>Streptomyces</taxon>
    </lineage>
</organism>
<dbReference type="SMART" id="SM00458">
    <property type="entry name" value="RICIN"/>
    <property type="match status" value="1"/>
</dbReference>
<feature type="compositionally biased region" description="Polar residues" evidence="1">
    <location>
        <begin position="1770"/>
        <end position="1780"/>
    </location>
</feature>
<keyword evidence="5" id="KW-1185">Reference proteome</keyword>
<dbReference type="SUPFAM" id="SSF50370">
    <property type="entry name" value="Ricin B-like lectins"/>
    <property type="match status" value="1"/>
</dbReference>
<dbReference type="InterPro" id="IPR000772">
    <property type="entry name" value="Ricin_B_lectin"/>
</dbReference>
<evidence type="ECO:0000313" key="5">
    <source>
        <dbReference type="Proteomes" id="UP000577386"/>
    </source>
</evidence>
<dbReference type="NCBIfam" id="TIGR03696">
    <property type="entry name" value="Rhs_assc_core"/>
    <property type="match status" value="1"/>
</dbReference>
<dbReference type="PANTHER" id="PTHR32305:SF17">
    <property type="entry name" value="TRNA NUCLEASE WAPA"/>
    <property type="match status" value="1"/>
</dbReference>
<protein>
    <submittedName>
        <fullName evidence="4">RHS repeat-associated protein</fullName>
    </submittedName>
</protein>
<dbReference type="InterPro" id="IPR050708">
    <property type="entry name" value="T6SS_VgrG/RHS"/>
</dbReference>
<dbReference type="CDD" id="cd23451">
    <property type="entry name" value="beta-trefoil_Ricin_laminarinase"/>
    <property type="match status" value="1"/>
</dbReference>
<dbReference type="EMBL" id="JACJIJ010000002">
    <property type="protein sequence ID" value="MBA9057551.1"/>
    <property type="molecule type" value="Genomic_DNA"/>
</dbReference>
<feature type="region of interest" description="Disordered" evidence="1">
    <location>
        <begin position="59"/>
        <end position="125"/>
    </location>
</feature>
<dbReference type="GeneID" id="93978006"/>
<dbReference type="InterPro" id="IPR022385">
    <property type="entry name" value="Rhs_assc_core"/>
</dbReference>
<dbReference type="RefSeq" id="WP_182777640.1">
    <property type="nucleotide sequence ID" value="NZ_BAAAHW010000009.1"/>
</dbReference>
<dbReference type="PANTHER" id="PTHR32305">
    <property type="match status" value="1"/>
</dbReference>
<evidence type="ECO:0000259" key="2">
    <source>
        <dbReference type="SMART" id="SM00306"/>
    </source>
</evidence>
<dbReference type="NCBIfam" id="TIGR01643">
    <property type="entry name" value="YD_repeat_2x"/>
    <property type="match status" value="3"/>
</dbReference>
<dbReference type="Pfam" id="PF00652">
    <property type="entry name" value="Ricin_B_lectin"/>
    <property type="match status" value="1"/>
</dbReference>
<evidence type="ECO:0000256" key="1">
    <source>
        <dbReference type="SAM" id="MobiDB-lite"/>
    </source>
</evidence>
<dbReference type="CDD" id="cd00081">
    <property type="entry name" value="Hint"/>
    <property type="match status" value="1"/>
</dbReference>
<feature type="compositionally biased region" description="Low complexity" evidence="1">
    <location>
        <begin position="2302"/>
        <end position="2318"/>
    </location>
</feature>
<feature type="region of interest" description="Disordered" evidence="1">
    <location>
        <begin position="1307"/>
        <end position="1327"/>
    </location>
</feature>
<feature type="compositionally biased region" description="Low complexity" evidence="1">
    <location>
        <begin position="97"/>
        <end position="110"/>
    </location>
</feature>
<proteinExistence type="predicted"/>
<dbReference type="SUPFAM" id="SSF51294">
    <property type="entry name" value="Hedgehog/intein (Hint) domain"/>
    <property type="match status" value="1"/>
</dbReference>
<feature type="region of interest" description="Disordered" evidence="1">
    <location>
        <begin position="2302"/>
        <end position="2366"/>
    </location>
</feature>
<evidence type="ECO:0000313" key="4">
    <source>
        <dbReference type="EMBL" id="MBA9057551.1"/>
    </source>
</evidence>
<dbReference type="Gene3D" id="2.180.10.10">
    <property type="entry name" value="RHS repeat-associated core"/>
    <property type="match status" value="2"/>
</dbReference>
<accession>A0A7W3NVL4</accession>
<feature type="region of interest" description="Disordered" evidence="1">
    <location>
        <begin position="2079"/>
        <end position="2150"/>
    </location>
</feature>
<dbReference type="Pfam" id="PF05593">
    <property type="entry name" value="RHS_repeat"/>
    <property type="match status" value="2"/>
</dbReference>
<feature type="compositionally biased region" description="Low complexity" evidence="1">
    <location>
        <begin position="1315"/>
        <end position="1327"/>
    </location>
</feature>
<dbReference type="PROSITE" id="PS50231">
    <property type="entry name" value="RICIN_B_LECTIN"/>
    <property type="match status" value="1"/>
</dbReference>
<dbReference type="InterPro" id="IPR006530">
    <property type="entry name" value="YD"/>
</dbReference>
<dbReference type="Proteomes" id="UP000577386">
    <property type="component" value="Unassembled WGS sequence"/>
</dbReference>
<dbReference type="InterPro" id="IPR035992">
    <property type="entry name" value="Ricin_B-like_lectins"/>
</dbReference>
<evidence type="ECO:0000259" key="3">
    <source>
        <dbReference type="SMART" id="SM00458"/>
    </source>
</evidence>
<gene>
    <name evidence="4" type="ORF">HDA42_006729</name>
</gene>
<dbReference type="InterPro" id="IPR036844">
    <property type="entry name" value="Hint_dom_sf"/>
</dbReference>